<evidence type="ECO:0000313" key="3">
    <source>
        <dbReference type="Proteomes" id="UP001054857"/>
    </source>
</evidence>
<organism evidence="2 3">
    <name type="scientific">Astrephomene gubernaculifera</name>
    <dbReference type="NCBI Taxonomy" id="47775"/>
    <lineage>
        <taxon>Eukaryota</taxon>
        <taxon>Viridiplantae</taxon>
        <taxon>Chlorophyta</taxon>
        <taxon>core chlorophytes</taxon>
        <taxon>Chlorophyceae</taxon>
        <taxon>CS clade</taxon>
        <taxon>Chlamydomonadales</taxon>
        <taxon>Astrephomenaceae</taxon>
        <taxon>Astrephomene</taxon>
    </lineage>
</organism>
<protein>
    <submittedName>
        <fullName evidence="2">Uncharacterized protein</fullName>
    </submittedName>
</protein>
<name>A0AAD3DZK4_9CHLO</name>
<feature type="region of interest" description="Disordered" evidence="1">
    <location>
        <begin position="52"/>
        <end position="73"/>
    </location>
</feature>
<dbReference type="EMBL" id="BMAR01000031">
    <property type="protein sequence ID" value="GFR49538.1"/>
    <property type="molecule type" value="Genomic_DNA"/>
</dbReference>
<accession>A0AAD3DZK4</accession>
<comment type="caution">
    <text evidence="2">The sequence shown here is derived from an EMBL/GenBank/DDBJ whole genome shotgun (WGS) entry which is preliminary data.</text>
</comment>
<sequence>AAAASAARSLASALLLPHLPLLEPHLRPQQLVTLLAALMPAGAAALHAAAHAYPTPSPPPPAPSSARGLLFSRGGAASAPGSGSSAAVAGGRGAAAAAAAGEQRAGAGGASGGGVGDQLAALAAALRRRTDPRTARDMRQLFLAWHALAAARVAGAGGSDDPRVVGALAAPVMASAVRHAGHLGSPNEVVRFVVSCAMLSVYDRAALDAMTAPLLASSAGAVGGNGGGGGAGSRPQQQQKGGGQRSVGRFAPVNGGGYGGGAGGGWSSLSPTSLAQLAWAVGQLGYDNQELLAAIQARALALSAPPAFGPAHMQLIGGPGGSGASSPAAAAASSGRGAAATAAAGGCEVGAPPLPGAPLLGPLELSDVMWGLAVNGLRTNRGAELRELYMRAASQGVVHIDDPRWLRLVRVHLLLLLGWAGGLGEQAAGQLRSGWFHALGYAWEHQAVSRCEHLAGPTGLPPDPDPAALAFRSSLLATARELLRGGGGGGLWGGSSSPDSGGVADSGDGVVGRWRLQPGYVWGMLQPSADIRLTLPLLARQVGGG</sequence>
<dbReference type="Proteomes" id="UP001054857">
    <property type="component" value="Unassembled WGS sequence"/>
</dbReference>
<evidence type="ECO:0000256" key="1">
    <source>
        <dbReference type="SAM" id="MobiDB-lite"/>
    </source>
</evidence>
<gene>
    <name evidence="2" type="ORF">Agub_g11582</name>
</gene>
<feature type="region of interest" description="Disordered" evidence="1">
    <location>
        <begin position="225"/>
        <end position="250"/>
    </location>
</feature>
<reference evidence="2 3" key="1">
    <citation type="journal article" date="2021" name="Sci. Rep.">
        <title>Genome sequencing of the multicellular alga Astrephomene provides insights into convergent evolution of germ-soma differentiation.</title>
        <authorList>
            <person name="Yamashita S."/>
            <person name="Yamamoto K."/>
            <person name="Matsuzaki R."/>
            <person name="Suzuki S."/>
            <person name="Yamaguchi H."/>
            <person name="Hirooka S."/>
            <person name="Minakuchi Y."/>
            <person name="Miyagishima S."/>
            <person name="Kawachi M."/>
            <person name="Toyoda A."/>
            <person name="Nozaki H."/>
        </authorList>
    </citation>
    <scope>NUCLEOTIDE SEQUENCE [LARGE SCALE GENOMIC DNA]</scope>
    <source>
        <strain evidence="2 3">NIES-4017</strain>
    </source>
</reference>
<feature type="non-terminal residue" evidence="2">
    <location>
        <position position="1"/>
    </location>
</feature>
<feature type="non-terminal residue" evidence="2">
    <location>
        <position position="545"/>
    </location>
</feature>
<proteinExistence type="predicted"/>
<dbReference type="AlphaFoldDB" id="A0AAD3DZK4"/>
<keyword evidence="3" id="KW-1185">Reference proteome</keyword>
<evidence type="ECO:0000313" key="2">
    <source>
        <dbReference type="EMBL" id="GFR49538.1"/>
    </source>
</evidence>